<evidence type="ECO:0000313" key="2">
    <source>
        <dbReference type="EMBL" id="KCW76927.1"/>
    </source>
</evidence>
<dbReference type="SUPFAM" id="SSF54236">
    <property type="entry name" value="Ubiquitin-like"/>
    <property type="match status" value="1"/>
</dbReference>
<proteinExistence type="predicted"/>
<dbReference type="GO" id="GO:0005654">
    <property type="term" value="C:nucleoplasm"/>
    <property type="evidence" value="ECO:0000318"/>
    <property type="project" value="GO_Central"/>
</dbReference>
<dbReference type="InterPro" id="IPR029071">
    <property type="entry name" value="Ubiquitin-like_domsf"/>
</dbReference>
<evidence type="ECO:0000259" key="1">
    <source>
        <dbReference type="PROSITE" id="PS50053"/>
    </source>
</evidence>
<dbReference type="Gramene" id="KCW76927">
    <property type="protein sequence ID" value="KCW76927"/>
    <property type="gene ID" value="EUGRSUZ_D01290"/>
</dbReference>
<dbReference type="GO" id="GO:0043130">
    <property type="term" value="F:ubiquitin binding"/>
    <property type="evidence" value="ECO:0000318"/>
    <property type="project" value="GO_Central"/>
</dbReference>
<reference evidence="2" key="1">
    <citation type="submission" date="2013-07" db="EMBL/GenBank/DDBJ databases">
        <title>The genome of Eucalyptus grandis.</title>
        <authorList>
            <person name="Schmutz J."/>
            <person name="Hayes R."/>
            <person name="Myburg A."/>
            <person name="Tuskan G."/>
            <person name="Grattapaglia D."/>
            <person name="Rokhsar D.S."/>
        </authorList>
    </citation>
    <scope>NUCLEOTIDE SEQUENCE</scope>
    <source>
        <tissue evidence="2">Leaf extractions</tissue>
    </source>
</reference>
<dbReference type="GO" id="GO:0031593">
    <property type="term" value="F:polyubiquitin modification-dependent protein binding"/>
    <property type="evidence" value="ECO:0000318"/>
    <property type="project" value="GO_Central"/>
</dbReference>
<dbReference type="OMA" id="KHPGMAN"/>
<dbReference type="InterPro" id="IPR000626">
    <property type="entry name" value="Ubiquitin-like_dom"/>
</dbReference>
<dbReference type="GO" id="GO:0070628">
    <property type="term" value="F:proteasome binding"/>
    <property type="evidence" value="ECO:0000318"/>
    <property type="project" value="GO_Central"/>
</dbReference>
<organism evidence="2">
    <name type="scientific">Eucalyptus grandis</name>
    <name type="common">Flooded gum</name>
    <dbReference type="NCBI Taxonomy" id="71139"/>
    <lineage>
        <taxon>Eukaryota</taxon>
        <taxon>Viridiplantae</taxon>
        <taxon>Streptophyta</taxon>
        <taxon>Embryophyta</taxon>
        <taxon>Tracheophyta</taxon>
        <taxon>Spermatophyta</taxon>
        <taxon>Magnoliopsida</taxon>
        <taxon>eudicotyledons</taxon>
        <taxon>Gunneridae</taxon>
        <taxon>Pentapetalae</taxon>
        <taxon>rosids</taxon>
        <taxon>malvids</taxon>
        <taxon>Myrtales</taxon>
        <taxon>Myrtaceae</taxon>
        <taxon>Myrtoideae</taxon>
        <taxon>Eucalypteae</taxon>
        <taxon>Eucalyptus</taxon>
    </lineage>
</organism>
<protein>
    <recommendedName>
        <fullName evidence="1">Ubiquitin-like domain-containing protein</fullName>
    </recommendedName>
</protein>
<accession>A0A059CF07</accession>
<dbReference type="GO" id="GO:0043161">
    <property type="term" value="P:proteasome-mediated ubiquitin-dependent protein catabolic process"/>
    <property type="evidence" value="ECO:0000318"/>
    <property type="project" value="GO_Central"/>
</dbReference>
<sequence length="137" mass="16023">MQLPIEIEVNDPVKRLRKVVRSLEDVPLKRVKLYAYGTKFEDDRRTCDYELQDISSVDVHIKPLKFMVMVLLWKANLKVAVKVKQLDKVKPSLKFDLPLEGYFFICKQSGMDEDKSFKWHGIEMGDTIEVFKGTISR</sequence>
<dbReference type="AlphaFoldDB" id="A0A059CF07"/>
<feature type="domain" description="Ubiquitin-like" evidence="1">
    <location>
        <begin position="1"/>
        <end position="62"/>
    </location>
</feature>
<dbReference type="PROSITE" id="PS50053">
    <property type="entry name" value="UBIQUITIN_2"/>
    <property type="match status" value="1"/>
</dbReference>
<dbReference type="Gene3D" id="3.10.20.90">
    <property type="entry name" value="Phosphatidylinositol 3-kinase Catalytic Subunit, Chain A, domain 1"/>
    <property type="match status" value="1"/>
</dbReference>
<gene>
    <name evidence="2" type="ORF">EUGRSUZ_D01290</name>
</gene>
<dbReference type="InParanoid" id="A0A059CF07"/>
<name>A0A059CF07_EUCGR</name>
<dbReference type="eggNOG" id="KOG0001">
    <property type="taxonomic scope" value="Eukaryota"/>
</dbReference>
<dbReference type="STRING" id="71139.A0A059CF07"/>
<dbReference type="EMBL" id="KK198756">
    <property type="protein sequence ID" value="KCW76927.1"/>
    <property type="molecule type" value="Genomic_DNA"/>
</dbReference>
<dbReference type="GO" id="GO:0005829">
    <property type="term" value="C:cytosol"/>
    <property type="evidence" value="ECO:0000318"/>
    <property type="project" value="GO_Central"/>
</dbReference>